<gene>
    <name evidence="2" type="ORF">GCM10009710_11970</name>
</gene>
<comment type="caution">
    <text evidence="2">The sequence shown here is derived from an EMBL/GenBank/DDBJ whole genome shotgun (WGS) entry which is preliminary data.</text>
</comment>
<proteinExistence type="predicted"/>
<evidence type="ECO:0000313" key="3">
    <source>
        <dbReference type="Proteomes" id="UP001501057"/>
    </source>
</evidence>
<name>A0ABP4VRA9_9ACTN</name>
<reference evidence="3" key="1">
    <citation type="journal article" date="2019" name="Int. J. Syst. Evol. Microbiol.">
        <title>The Global Catalogue of Microorganisms (GCM) 10K type strain sequencing project: providing services to taxonomists for standard genome sequencing and annotation.</title>
        <authorList>
            <consortium name="The Broad Institute Genomics Platform"/>
            <consortium name="The Broad Institute Genome Sequencing Center for Infectious Disease"/>
            <person name="Wu L."/>
            <person name="Ma J."/>
        </authorList>
    </citation>
    <scope>NUCLEOTIDE SEQUENCE [LARGE SCALE GENOMIC DNA]</scope>
    <source>
        <strain evidence="3">JCM 13518</strain>
    </source>
</reference>
<sequence>MTLLASTSANAQIDVEPQPHKPVLILEGEQITLGSEGGQTGSVAVPKCVANPKASGCGSLGSANVDGGPTSPQGPATAAEIRRAVEEVGLPALAVRIQPGGRTLVNAPTIFFVDAPVFQHSTMLLGQAVTITGTPASFTWHHGDGTSQTTSKPGAPYPSTDVTHTYDAVATGLTPRVDVGYRVTYQVNGGAPLTIDQLITAVGPAASLDVAEARPVIVAP</sequence>
<dbReference type="EMBL" id="BAAAME010000002">
    <property type="protein sequence ID" value="GAA1732828.1"/>
    <property type="molecule type" value="Genomic_DNA"/>
</dbReference>
<dbReference type="PROSITE" id="PS50093">
    <property type="entry name" value="PKD"/>
    <property type="match status" value="1"/>
</dbReference>
<keyword evidence="3" id="KW-1185">Reference proteome</keyword>
<organism evidence="2 3">
    <name type="scientific">Aeromicrobium alkaliterrae</name>
    <dbReference type="NCBI Taxonomy" id="302168"/>
    <lineage>
        <taxon>Bacteria</taxon>
        <taxon>Bacillati</taxon>
        <taxon>Actinomycetota</taxon>
        <taxon>Actinomycetes</taxon>
        <taxon>Propionibacteriales</taxon>
        <taxon>Nocardioidaceae</taxon>
        <taxon>Aeromicrobium</taxon>
    </lineage>
</organism>
<feature type="domain" description="PKD" evidence="1">
    <location>
        <begin position="132"/>
        <end position="166"/>
    </location>
</feature>
<evidence type="ECO:0000313" key="2">
    <source>
        <dbReference type="EMBL" id="GAA1732828.1"/>
    </source>
</evidence>
<protein>
    <recommendedName>
        <fullName evidence="1">PKD domain-containing protein</fullName>
    </recommendedName>
</protein>
<accession>A0ABP4VRA9</accession>
<dbReference type="Proteomes" id="UP001501057">
    <property type="component" value="Unassembled WGS sequence"/>
</dbReference>
<dbReference type="RefSeq" id="WP_344198775.1">
    <property type="nucleotide sequence ID" value="NZ_BAAAME010000002.1"/>
</dbReference>
<dbReference type="InterPro" id="IPR000601">
    <property type="entry name" value="PKD_dom"/>
</dbReference>
<evidence type="ECO:0000259" key="1">
    <source>
        <dbReference type="PROSITE" id="PS50093"/>
    </source>
</evidence>